<dbReference type="RefSeq" id="WP_144705434.1">
    <property type="nucleotide sequence ID" value="NZ_VNJJ01000013.1"/>
</dbReference>
<dbReference type="SUPFAM" id="SSF53448">
    <property type="entry name" value="Nucleotide-diphospho-sugar transferases"/>
    <property type="match status" value="1"/>
</dbReference>
<organism evidence="9 10">
    <name type="scientific">Cohnella terricola</name>
    <dbReference type="NCBI Taxonomy" id="1289167"/>
    <lineage>
        <taxon>Bacteria</taxon>
        <taxon>Bacillati</taxon>
        <taxon>Bacillota</taxon>
        <taxon>Bacilli</taxon>
        <taxon>Bacillales</taxon>
        <taxon>Paenibacillaceae</taxon>
        <taxon>Cohnella</taxon>
    </lineage>
</organism>
<dbReference type="GO" id="GO:0005886">
    <property type="term" value="C:plasma membrane"/>
    <property type="evidence" value="ECO:0007669"/>
    <property type="project" value="TreeGrafter"/>
</dbReference>
<comment type="subcellular location">
    <subcellularLocation>
        <location evidence="1">Membrane</location>
        <topology evidence="1">Multi-pass membrane protein</topology>
    </subcellularLocation>
</comment>
<keyword evidence="10" id="KW-1185">Reference proteome</keyword>
<accession>A0A559JB12</accession>
<evidence type="ECO:0000256" key="5">
    <source>
        <dbReference type="ARBA" id="ARBA00022989"/>
    </source>
</evidence>
<proteinExistence type="predicted"/>
<keyword evidence="4 7" id="KW-0812">Transmembrane</keyword>
<evidence type="ECO:0000313" key="9">
    <source>
        <dbReference type="EMBL" id="TVX97065.1"/>
    </source>
</evidence>
<evidence type="ECO:0000259" key="8">
    <source>
        <dbReference type="Pfam" id="PF00535"/>
    </source>
</evidence>
<dbReference type="InterPro" id="IPR050256">
    <property type="entry name" value="Glycosyltransferase_2"/>
</dbReference>
<keyword evidence="3 9" id="KW-0808">Transferase</keyword>
<feature type="transmembrane region" description="Helical" evidence="7">
    <location>
        <begin position="232"/>
        <end position="253"/>
    </location>
</feature>
<evidence type="ECO:0000256" key="3">
    <source>
        <dbReference type="ARBA" id="ARBA00022679"/>
    </source>
</evidence>
<comment type="caution">
    <text evidence="9">The sequence shown here is derived from an EMBL/GenBank/DDBJ whole genome shotgun (WGS) entry which is preliminary data.</text>
</comment>
<dbReference type="Gene3D" id="3.90.550.10">
    <property type="entry name" value="Spore Coat Polysaccharide Biosynthesis Protein SpsA, Chain A"/>
    <property type="match status" value="1"/>
</dbReference>
<dbReference type="GO" id="GO:0016757">
    <property type="term" value="F:glycosyltransferase activity"/>
    <property type="evidence" value="ECO:0007669"/>
    <property type="project" value="UniProtKB-KW"/>
</dbReference>
<reference evidence="9 10" key="1">
    <citation type="submission" date="2019-07" db="EMBL/GenBank/DDBJ databases">
        <authorList>
            <person name="Kim J."/>
        </authorList>
    </citation>
    <scope>NUCLEOTIDE SEQUENCE [LARGE SCALE GENOMIC DNA]</scope>
    <source>
        <strain evidence="9 10">G13</strain>
    </source>
</reference>
<dbReference type="PANTHER" id="PTHR48090:SF1">
    <property type="entry name" value="PROPHAGE BACTOPRENOL GLUCOSYL TRANSFERASE HOMOLOG"/>
    <property type="match status" value="1"/>
</dbReference>
<evidence type="ECO:0000256" key="6">
    <source>
        <dbReference type="ARBA" id="ARBA00023136"/>
    </source>
</evidence>
<gene>
    <name evidence="9" type="ORF">FPZ45_19075</name>
</gene>
<dbReference type="EMBL" id="VNJJ01000013">
    <property type="protein sequence ID" value="TVX97065.1"/>
    <property type="molecule type" value="Genomic_DNA"/>
</dbReference>
<keyword evidence="6 7" id="KW-0472">Membrane</keyword>
<protein>
    <submittedName>
        <fullName evidence="9">Glycosyltransferase family 2 protein</fullName>
    </submittedName>
</protein>
<evidence type="ECO:0000256" key="7">
    <source>
        <dbReference type="SAM" id="Phobius"/>
    </source>
</evidence>
<dbReference type="AlphaFoldDB" id="A0A559JB12"/>
<sequence length="328" mass="37686">MNNKKFISFVVPVFNEEENVFPLYEAVKYQMNQLPLYDYEILFTDNHSTDSTFALLEGLARNDKRIRVIRFSRNFGYQKSIYTGYLNAIGDAAIQLDCDLQDPIELVPVFLEHWENGNEVVYGERRSRKEGFLINTTRKVFYRIVDKLSEDHIPRDAGDFRLVDRKILDQLKEYKDEQPYLRGAIAAMGFNQIGVPYDRNERTRGQSKFKFNQLIRLAFDGILNHSLVPLRLATYTGLIVSAITFLALLVYLVGKFMGANWPAGFATTTILILLSLSLNALFLGIIGEYLGRIYQQVKKKPMTIIERQINSPVQEARNGKKGIPVSSY</sequence>
<dbReference type="Pfam" id="PF00535">
    <property type="entry name" value="Glycos_transf_2"/>
    <property type="match status" value="1"/>
</dbReference>
<keyword evidence="5 7" id="KW-1133">Transmembrane helix</keyword>
<evidence type="ECO:0000256" key="4">
    <source>
        <dbReference type="ARBA" id="ARBA00022692"/>
    </source>
</evidence>
<dbReference type="OrthoDB" id="9807778at2"/>
<dbReference type="InterPro" id="IPR029044">
    <property type="entry name" value="Nucleotide-diphossugar_trans"/>
</dbReference>
<evidence type="ECO:0000256" key="2">
    <source>
        <dbReference type="ARBA" id="ARBA00022676"/>
    </source>
</evidence>
<dbReference type="Proteomes" id="UP000316330">
    <property type="component" value="Unassembled WGS sequence"/>
</dbReference>
<feature type="transmembrane region" description="Helical" evidence="7">
    <location>
        <begin position="265"/>
        <end position="290"/>
    </location>
</feature>
<feature type="domain" description="Glycosyltransferase 2-like" evidence="8">
    <location>
        <begin position="8"/>
        <end position="171"/>
    </location>
</feature>
<dbReference type="InterPro" id="IPR001173">
    <property type="entry name" value="Glyco_trans_2-like"/>
</dbReference>
<evidence type="ECO:0000313" key="10">
    <source>
        <dbReference type="Proteomes" id="UP000316330"/>
    </source>
</evidence>
<evidence type="ECO:0000256" key="1">
    <source>
        <dbReference type="ARBA" id="ARBA00004141"/>
    </source>
</evidence>
<name>A0A559JB12_9BACL</name>
<keyword evidence="2" id="KW-0328">Glycosyltransferase</keyword>
<dbReference type="PANTHER" id="PTHR48090">
    <property type="entry name" value="UNDECAPRENYL-PHOSPHATE 4-DEOXY-4-FORMAMIDO-L-ARABINOSE TRANSFERASE-RELATED"/>
    <property type="match status" value="1"/>
</dbReference>
<dbReference type="CDD" id="cd04187">
    <property type="entry name" value="DPM1_like_bac"/>
    <property type="match status" value="1"/>
</dbReference>